<dbReference type="EMBL" id="JAROKS010000018">
    <property type="protein sequence ID" value="KAK1793024.1"/>
    <property type="molecule type" value="Genomic_DNA"/>
</dbReference>
<feature type="transmembrane region" description="Helical" evidence="2">
    <location>
        <begin position="297"/>
        <end position="316"/>
    </location>
</feature>
<comment type="caution">
    <text evidence="3">The sequence shown here is derived from an EMBL/GenBank/DDBJ whole genome shotgun (WGS) entry which is preliminary data.</text>
</comment>
<dbReference type="PANTHER" id="PTHR16214">
    <property type="entry name" value="TRANSMEMBRANE PROTEIN 260"/>
    <property type="match status" value="1"/>
</dbReference>
<accession>A0AAD9DUB0</accession>
<dbReference type="PANTHER" id="PTHR16214:SF3">
    <property type="entry name" value="TRANSMEMBRANE PROTEIN 260"/>
    <property type="match status" value="1"/>
</dbReference>
<proteinExistence type="predicted"/>
<evidence type="ECO:0000313" key="4">
    <source>
        <dbReference type="Proteomes" id="UP001239994"/>
    </source>
</evidence>
<keyword evidence="2" id="KW-0812">Transmembrane</keyword>
<feature type="transmembrane region" description="Helical" evidence="2">
    <location>
        <begin position="59"/>
        <end position="78"/>
    </location>
</feature>
<feature type="transmembrane region" description="Helical" evidence="2">
    <location>
        <begin position="90"/>
        <end position="116"/>
    </location>
</feature>
<keyword evidence="2" id="KW-1133">Transmembrane helix</keyword>
<dbReference type="Pfam" id="PF11028">
    <property type="entry name" value="TMEM260-like"/>
    <property type="match status" value="1"/>
</dbReference>
<evidence type="ECO:0000256" key="1">
    <source>
        <dbReference type="SAM" id="MobiDB-lite"/>
    </source>
</evidence>
<name>A0AAD9DUB0_9TELE</name>
<evidence type="ECO:0000256" key="2">
    <source>
        <dbReference type="SAM" id="Phobius"/>
    </source>
</evidence>
<dbReference type="AlphaFoldDB" id="A0AAD9DUB0"/>
<dbReference type="InterPro" id="IPR021280">
    <property type="entry name" value="TMEM260-like"/>
</dbReference>
<evidence type="ECO:0008006" key="5">
    <source>
        <dbReference type="Google" id="ProtNLM"/>
    </source>
</evidence>
<dbReference type="InterPro" id="IPR052724">
    <property type="entry name" value="GT117_domain-containing"/>
</dbReference>
<keyword evidence="4" id="KW-1185">Reference proteome</keyword>
<feature type="region of interest" description="Disordered" evidence="1">
    <location>
        <begin position="385"/>
        <end position="422"/>
    </location>
</feature>
<dbReference type="Proteomes" id="UP001239994">
    <property type="component" value="Unassembled WGS sequence"/>
</dbReference>
<protein>
    <recommendedName>
        <fullName evidence="5">Transmembrane protein 260</fullName>
    </recommendedName>
</protein>
<gene>
    <name evidence="3" type="ORF">P4O66_001734</name>
</gene>
<feature type="transmembrane region" description="Helical" evidence="2">
    <location>
        <begin position="128"/>
        <end position="148"/>
    </location>
</feature>
<feature type="transmembrane region" description="Helical" evidence="2">
    <location>
        <begin position="232"/>
        <end position="249"/>
    </location>
</feature>
<organism evidence="3 4">
    <name type="scientific">Electrophorus voltai</name>
    <dbReference type="NCBI Taxonomy" id="2609070"/>
    <lineage>
        <taxon>Eukaryota</taxon>
        <taxon>Metazoa</taxon>
        <taxon>Chordata</taxon>
        <taxon>Craniata</taxon>
        <taxon>Vertebrata</taxon>
        <taxon>Euteleostomi</taxon>
        <taxon>Actinopterygii</taxon>
        <taxon>Neopterygii</taxon>
        <taxon>Teleostei</taxon>
        <taxon>Ostariophysi</taxon>
        <taxon>Gymnotiformes</taxon>
        <taxon>Gymnotoidei</taxon>
        <taxon>Gymnotidae</taxon>
        <taxon>Electrophorus</taxon>
    </lineage>
</organism>
<sequence>MVSWLVIKRASERRRPQRRRRRCLRVRVAGPGPGAVLAGGSFAASRLVWKWSLVAEVFSLNNLFVGLLFALSACVHNAESVAHKRKLAQWGALCCGLGLCNQHTLVVYVLVIVPWALLQLSAPSVLSLWDVLGLGLWFSAGFLPYLYLPVSSYVNMARWSWGDQTTLAGLLTHLLRAEYGTFSLAKSEAGVSMAHMLQAHLNHCVADLSLPVLALAGVALLQASWKRRRCSLVWLIAVMVSLYSVFFAWRANLDIETPLLLGVVERFWLQADAGMCVLAGVGLGWSVSWLQRRLAGGAVWTAGAWLLTAGLLSHMIHSNHRECDQSSNDVVEKFAREVALSFPEDSLVLTRGDLPGNTLRYLHYCQALRPDLSLVDQEVSLSTPLHATPLHTPPRPSMLVYAPPRPTTPVHTRSHTRPTPAT</sequence>
<keyword evidence="2" id="KW-0472">Membrane</keyword>
<reference evidence="3" key="1">
    <citation type="submission" date="2023-03" db="EMBL/GenBank/DDBJ databases">
        <title>Electrophorus voltai genome.</title>
        <authorList>
            <person name="Bian C."/>
        </authorList>
    </citation>
    <scope>NUCLEOTIDE SEQUENCE</scope>
    <source>
        <strain evidence="3">CB-2022</strain>
        <tissue evidence="3">Muscle</tissue>
    </source>
</reference>
<evidence type="ECO:0000313" key="3">
    <source>
        <dbReference type="EMBL" id="KAK1793024.1"/>
    </source>
</evidence>
<feature type="transmembrane region" description="Helical" evidence="2">
    <location>
        <begin position="269"/>
        <end position="290"/>
    </location>
</feature>